<comment type="caution">
    <text evidence="1">The sequence shown here is derived from an EMBL/GenBank/DDBJ whole genome shotgun (WGS) entry which is preliminary data.</text>
</comment>
<name>X1QF37_9ZZZZ</name>
<dbReference type="AlphaFoldDB" id="X1QF37"/>
<sequence>MPREEHRGCEFTDIQCRLGAGSKVLRHWLIDPTRFRLPAANFPGEAFEGIFYTLDFDRNVEESAYCQEHIPFRWDTTTDIEVIVDWFHTGADAGTVVWGIEYKSITTGETFAPPTVTITQTTAVGTAANVLLRTTFTSKILAANLAPEDVIAIRFYRKAADAADTLDEDARVVNVHFHFTMDKFGKDI</sequence>
<dbReference type="EMBL" id="BARW01000614">
    <property type="protein sequence ID" value="GAI66808.1"/>
    <property type="molecule type" value="Genomic_DNA"/>
</dbReference>
<organism evidence="1">
    <name type="scientific">marine sediment metagenome</name>
    <dbReference type="NCBI Taxonomy" id="412755"/>
    <lineage>
        <taxon>unclassified sequences</taxon>
        <taxon>metagenomes</taxon>
        <taxon>ecological metagenomes</taxon>
    </lineage>
</organism>
<evidence type="ECO:0000313" key="1">
    <source>
        <dbReference type="EMBL" id="GAI66808.1"/>
    </source>
</evidence>
<protein>
    <submittedName>
        <fullName evidence="1">Uncharacterized protein</fullName>
    </submittedName>
</protein>
<proteinExistence type="predicted"/>
<gene>
    <name evidence="1" type="ORF">S12H4_02488</name>
</gene>
<accession>X1QF37</accession>
<reference evidence="1" key="1">
    <citation type="journal article" date="2014" name="Front. Microbiol.">
        <title>High frequency of phylogenetically diverse reductive dehalogenase-homologous genes in deep subseafloor sedimentary metagenomes.</title>
        <authorList>
            <person name="Kawai M."/>
            <person name="Futagami T."/>
            <person name="Toyoda A."/>
            <person name="Takaki Y."/>
            <person name="Nishi S."/>
            <person name="Hori S."/>
            <person name="Arai W."/>
            <person name="Tsubouchi T."/>
            <person name="Morono Y."/>
            <person name="Uchiyama I."/>
            <person name="Ito T."/>
            <person name="Fujiyama A."/>
            <person name="Inagaki F."/>
            <person name="Takami H."/>
        </authorList>
    </citation>
    <scope>NUCLEOTIDE SEQUENCE</scope>
    <source>
        <strain evidence="1">Expedition CK06-06</strain>
    </source>
</reference>